<comment type="caution">
    <text evidence="2">The sequence shown here is derived from an EMBL/GenBank/DDBJ whole genome shotgun (WGS) entry which is preliminary data.</text>
</comment>
<keyword evidence="3" id="KW-1185">Reference proteome</keyword>
<proteinExistence type="predicted"/>
<reference evidence="2 3" key="1">
    <citation type="submission" date="2013-03" db="EMBL/GenBank/DDBJ databases">
        <title>Draft genome sequence of Gracibacillus halophilus YIM-C55.5, a moderately halophilic and thermophilic organism from the Xiaochaidamu salt lake.</title>
        <authorList>
            <person name="Sugumar T."/>
            <person name="Polireddy D.R."/>
            <person name="Antony A."/>
            <person name="Madhava Y.R."/>
            <person name="Sivakumar N."/>
        </authorList>
    </citation>
    <scope>NUCLEOTIDE SEQUENCE [LARGE SCALE GENOMIC DNA]</scope>
    <source>
        <strain evidence="2 3">YIM-C55.5</strain>
    </source>
</reference>
<gene>
    <name evidence="2" type="ORF">J416_12629</name>
</gene>
<organism evidence="2 3">
    <name type="scientific">Gracilibacillus halophilus YIM-C55.5</name>
    <dbReference type="NCBI Taxonomy" id="1308866"/>
    <lineage>
        <taxon>Bacteria</taxon>
        <taxon>Bacillati</taxon>
        <taxon>Bacillota</taxon>
        <taxon>Bacilli</taxon>
        <taxon>Bacillales</taxon>
        <taxon>Bacillaceae</taxon>
        <taxon>Gracilibacillus</taxon>
    </lineage>
</organism>
<protein>
    <submittedName>
        <fullName evidence="2">Uncharacterized protein</fullName>
    </submittedName>
</protein>
<evidence type="ECO:0000313" key="2">
    <source>
        <dbReference type="EMBL" id="ENH96049.1"/>
    </source>
</evidence>
<dbReference type="Proteomes" id="UP000012283">
    <property type="component" value="Unassembled WGS sequence"/>
</dbReference>
<accession>N4W9W5</accession>
<keyword evidence="1" id="KW-1133">Transmembrane helix</keyword>
<keyword evidence="1" id="KW-0472">Membrane</keyword>
<name>N4W9W5_9BACI</name>
<dbReference type="PATRIC" id="fig|1308866.3.peg.2552"/>
<dbReference type="EMBL" id="APML01000060">
    <property type="protein sequence ID" value="ENH96049.1"/>
    <property type="molecule type" value="Genomic_DNA"/>
</dbReference>
<keyword evidence="1" id="KW-0812">Transmembrane</keyword>
<evidence type="ECO:0000256" key="1">
    <source>
        <dbReference type="SAM" id="Phobius"/>
    </source>
</evidence>
<feature type="transmembrane region" description="Helical" evidence="1">
    <location>
        <begin position="12"/>
        <end position="42"/>
    </location>
</feature>
<evidence type="ECO:0000313" key="3">
    <source>
        <dbReference type="Proteomes" id="UP000012283"/>
    </source>
</evidence>
<sequence>MYLLISIILSSILGYVLMMMGPLVGGIVAFGIVVGCIFRGLYLLNDIHKRISNISPEEDRTQITKR</sequence>
<dbReference type="AlphaFoldDB" id="N4W9W5"/>
<dbReference type="eggNOG" id="ENOG50333SW">
    <property type="taxonomic scope" value="Bacteria"/>
</dbReference>
<dbReference type="RefSeq" id="WP_003472518.1">
    <property type="nucleotide sequence ID" value="NZ_APML01000060.1"/>
</dbReference>